<dbReference type="EMBL" id="CM055099">
    <property type="protein sequence ID" value="KAJ7546364.1"/>
    <property type="molecule type" value="Genomic_DNA"/>
</dbReference>
<sequence>MANGLRRLGTSRWLVLVASMWLQACAGVGYMYGSYSPVIKSRLGYNQKQMNTLGVAKDIGDSVGLLAGTFSDMMPSWGLISLGGLLNLFGYGWLWLIVSSAVYPLPFWMICGLICVGTNGETFFNTAALVSCVRNFPRNRGPIVGILKGFTGLCGAIFTLIFAALYVPDQSASVLLIAVGPAVVAFSLMYVIRPIGNSPEHDPLESHYFNWIYAICLALAAYLMIVLLVQDFSEVNNFLSIIFAFGLFVFLVLPLAIPIHSAFARAEQTLSFEEAGSSKLADASEKLKAPLLSRQHTLTGMHSSQPQTSDAEKQTKVHDEGLLFSEMEDEKLKEIPEPVRQRNLARIHSQLLKAVAEGAVKLKRRKGPRRGEDFTLREALLKADFWLLFFALCCGAGSGLTVIDNLGQMGEAQGYSSAHIFVSMISIWNFLGRLGGGYISEIIARDHAFPRPSMMAVAQLIMAVGHFLFAMAWPGSLYLGSLLVGLGYGAHWSIVPATASELFGLKNFGILYNFLTIANPLGSFVFSGLIAGSIYDREAEKQQGFHNFPAEVSEIETNLLINSPGSHSSHCEGAACFRLTYLIMTVICLVGTILSLALVFRTKVVYASLYGKKQHEKNIVVNDRKSGLHAASDPFLVNKK</sequence>
<organism evidence="1 2">
    <name type="scientific">Diphasiastrum complanatum</name>
    <name type="common">Issler's clubmoss</name>
    <name type="synonym">Lycopodium complanatum</name>
    <dbReference type="NCBI Taxonomy" id="34168"/>
    <lineage>
        <taxon>Eukaryota</taxon>
        <taxon>Viridiplantae</taxon>
        <taxon>Streptophyta</taxon>
        <taxon>Embryophyta</taxon>
        <taxon>Tracheophyta</taxon>
        <taxon>Lycopodiopsida</taxon>
        <taxon>Lycopodiales</taxon>
        <taxon>Lycopodiaceae</taxon>
        <taxon>Lycopodioideae</taxon>
        <taxon>Diphasiastrum</taxon>
    </lineage>
</organism>
<dbReference type="Proteomes" id="UP001162992">
    <property type="component" value="Chromosome 8"/>
</dbReference>
<reference evidence="2" key="1">
    <citation type="journal article" date="2024" name="Proc. Natl. Acad. Sci. U.S.A.">
        <title>Extraordinary preservation of gene collinearity over three hundred million years revealed in homosporous lycophytes.</title>
        <authorList>
            <person name="Li C."/>
            <person name="Wickell D."/>
            <person name="Kuo L.Y."/>
            <person name="Chen X."/>
            <person name="Nie B."/>
            <person name="Liao X."/>
            <person name="Peng D."/>
            <person name="Ji J."/>
            <person name="Jenkins J."/>
            <person name="Williams M."/>
            <person name="Shu S."/>
            <person name="Plott C."/>
            <person name="Barry K."/>
            <person name="Rajasekar S."/>
            <person name="Grimwood J."/>
            <person name="Han X."/>
            <person name="Sun S."/>
            <person name="Hou Z."/>
            <person name="He W."/>
            <person name="Dai G."/>
            <person name="Sun C."/>
            <person name="Schmutz J."/>
            <person name="Leebens-Mack J.H."/>
            <person name="Li F.W."/>
            <person name="Wang L."/>
        </authorList>
    </citation>
    <scope>NUCLEOTIDE SEQUENCE [LARGE SCALE GENOMIC DNA]</scope>
    <source>
        <strain evidence="2">cv. PW_Plant_1</strain>
    </source>
</reference>
<proteinExistence type="predicted"/>
<name>A0ACC2CWF7_DIPCM</name>
<comment type="caution">
    <text evidence="1">The sequence shown here is derived from an EMBL/GenBank/DDBJ whole genome shotgun (WGS) entry which is preliminary data.</text>
</comment>
<evidence type="ECO:0000313" key="1">
    <source>
        <dbReference type="EMBL" id="KAJ7546364.1"/>
    </source>
</evidence>
<protein>
    <submittedName>
        <fullName evidence="1">Uncharacterized protein</fullName>
    </submittedName>
</protein>
<keyword evidence="2" id="KW-1185">Reference proteome</keyword>
<gene>
    <name evidence="1" type="ORF">O6H91_08G037300</name>
</gene>
<evidence type="ECO:0000313" key="2">
    <source>
        <dbReference type="Proteomes" id="UP001162992"/>
    </source>
</evidence>
<accession>A0ACC2CWF7</accession>